<keyword evidence="1" id="KW-1133">Transmembrane helix</keyword>
<proteinExistence type="predicted"/>
<feature type="transmembrane region" description="Helical" evidence="1">
    <location>
        <begin position="103"/>
        <end position="125"/>
    </location>
</feature>
<keyword evidence="1" id="KW-0812">Transmembrane</keyword>
<accession>A0A6C0JB75</accession>
<dbReference type="InterPro" id="IPR001841">
    <property type="entry name" value="Znf_RING"/>
</dbReference>
<feature type="transmembrane region" description="Helical" evidence="1">
    <location>
        <begin position="137"/>
        <end position="158"/>
    </location>
</feature>
<reference evidence="3" key="1">
    <citation type="journal article" date="2020" name="Nature">
        <title>Giant virus diversity and host interactions through global metagenomics.</title>
        <authorList>
            <person name="Schulz F."/>
            <person name="Roux S."/>
            <person name="Paez-Espino D."/>
            <person name="Jungbluth S."/>
            <person name="Walsh D.A."/>
            <person name="Denef V.J."/>
            <person name="McMahon K.D."/>
            <person name="Konstantinidis K.T."/>
            <person name="Eloe-Fadrosh E.A."/>
            <person name="Kyrpides N.C."/>
            <person name="Woyke T."/>
        </authorList>
    </citation>
    <scope>NUCLEOTIDE SEQUENCE</scope>
    <source>
        <strain evidence="3">GVMAG-M-3300025890-48</strain>
    </source>
</reference>
<keyword evidence="1" id="KW-0472">Membrane</keyword>
<evidence type="ECO:0000256" key="1">
    <source>
        <dbReference type="SAM" id="Phobius"/>
    </source>
</evidence>
<sequence length="169" mass="19215">MNKSCFKEKCVVCHENKKKTVKCNICNNTSVCGDCLLCMCEHGIADKCPVCRSKNWILKNKESKTSTKITPGGIIIQREENTTGCIKCKLFCERRFNIILTKLIMFICMNIVQYMVGLFVILLLFGNSYDKKIEKHLLSWVSYIVGSILFHGCICCCAKKCGINNVRHV</sequence>
<evidence type="ECO:0000313" key="3">
    <source>
        <dbReference type="EMBL" id="QHU02912.1"/>
    </source>
</evidence>
<protein>
    <recommendedName>
        <fullName evidence="2">RING-type domain-containing protein</fullName>
    </recommendedName>
</protein>
<dbReference type="EMBL" id="MN740367">
    <property type="protein sequence ID" value="QHU02912.1"/>
    <property type="molecule type" value="Genomic_DNA"/>
</dbReference>
<organism evidence="3">
    <name type="scientific">viral metagenome</name>
    <dbReference type="NCBI Taxonomy" id="1070528"/>
    <lineage>
        <taxon>unclassified sequences</taxon>
        <taxon>metagenomes</taxon>
        <taxon>organismal metagenomes</taxon>
    </lineage>
</organism>
<name>A0A6C0JB75_9ZZZZ</name>
<dbReference type="PROSITE" id="PS50089">
    <property type="entry name" value="ZF_RING_2"/>
    <property type="match status" value="1"/>
</dbReference>
<evidence type="ECO:0000259" key="2">
    <source>
        <dbReference type="PROSITE" id="PS50089"/>
    </source>
</evidence>
<dbReference type="AlphaFoldDB" id="A0A6C0JB75"/>
<feature type="domain" description="RING-type" evidence="2">
    <location>
        <begin position="10"/>
        <end position="52"/>
    </location>
</feature>